<evidence type="ECO:0000313" key="2">
    <source>
        <dbReference type="EMBL" id="KAK7722768.1"/>
    </source>
</evidence>
<dbReference type="InterPro" id="IPR003593">
    <property type="entry name" value="AAA+_ATPase"/>
</dbReference>
<feature type="domain" description="AAA+ ATPase" evidence="1">
    <location>
        <begin position="389"/>
        <end position="516"/>
    </location>
</feature>
<gene>
    <name evidence="2" type="ORF">SLS63_009163</name>
</gene>
<comment type="caution">
    <text evidence="2">The sequence shown here is derived from an EMBL/GenBank/DDBJ whole genome shotgun (WGS) entry which is preliminary data.</text>
</comment>
<dbReference type="InterPro" id="IPR054289">
    <property type="entry name" value="DUF7025"/>
</dbReference>
<evidence type="ECO:0000259" key="1">
    <source>
        <dbReference type="SMART" id="SM00382"/>
    </source>
</evidence>
<accession>A0ABR1P0D5</accession>
<dbReference type="EMBL" id="JAKNSF020000065">
    <property type="protein sequence ID" value="KAK7722768.1"/>
    <property type="molecule type" value="Genomic_DNA"/>
</dbReference>
<dbReference type="InterPro" id="IPR027417">
    <property type="entry name" value="P-loop_NTPase"/>
</dbReference>
<proteinExistence type="predicted"/>
<dbReference type="PANTHER" id="PTHR46411:SF3">
    <property type="entry name" value="AAA+ ATPASE DOMAIN-CONTAINING PROTEIN"/>
    <property type="match status" value="1"/>
</dbReference>
<dbReference type="InterPro" id="IPR003959">
    <property type="entry name" value="ATPase_AAA_core"/>
</dbReference>
<sequence length="603" mass="68103">MYIEEALRLISSEDMISTEKVTEQYFNFTSRQTSQTRLVKSGKSNIDAKSSRKATLVVRRLIDGKGFHTGTEVDIKSSRLAKVLQEINPDVEGVSLTAIPLKAPAEFFYHNWSALQQRLKKEEEAHPRDEDLINELNVVLRFIVEDYETLNQNVKSLLSAGEITWDLLWALFPPNVLVYRYHELTRQSQILRFRTMKKRKIIQNDTIQWEFSCDVIVDDGEKFGVAKEPIKLTIPEFKGVWSIGDLLLFPLDRHKDADNLRREALERGKRYVAIKETRLAQTSGFAMFEDRSQDYYQPYLYKFATHGRAIVDASAFRHFNPNVSFIPRVHRSLSRGLAMGGLTNFDWNKEAFEKLVMDEQLKTLVRSLVQQHSSDQSGGFDDIISGKGKGLIGMFSGPPGSGKTLTAEAVAEITQRPLYSVSAGELGVDPKSVDENLTKILELAHRWNAVLLLDEADVFLQQRDTHDVNRNALVSIFLRQLEYFQGILILTTNRIAHCDPAFASRIHISLNYPDLDAGARETVWRNFLGKAKGAQGDVVVDLSDPEIRDLAKVELNGRQIKNVVGSARALAKETRQKITFSGINVVLGVLRAGPAIAEVETLI</sequence>
<dbReference type="PANTHER" id="PTHR46411">
    <property type="entry name" value="FAMILY ATPASE, PUTATIVE-RELATED"/>
    <property type="match status" value="1"/>
</dbReference>
<dbReference type="Proteomes" id="UP001430848">
    <property type="component" value="Unassembled WGS sequence"/>
</dbReference>
<reference evidence="2 3" key="1">
    <citation type="submission" date="2024-02" db="EMBL/GenBank/DDBJ databases">
        <title>De novo assembly and annotation of 12 fungi associated with fruit tree decline syndrome in Ontario, Canada.</title>
        <authorList>
            <person name="Sulman M."/>
            <person name="Ellouze W."/>
            <person name="Ilyukhin E."/>
        </authorList>
    </citation>
    <scope>NUCLEOTIDE SEQUENCE [LARGE SCALE GENOMIC DNA]</scope>
    <source>
        <strain evidence="2 3">M169</strain>
    </source>
</reference>
<dbReference type="SMART" id="SM00382">
    <property type="entry name" value="AAA"/>
    <property type="match status" value="1"/>
</dbReference>
<organism evidence="2 3">
    <name type="scientific">Diaporthe eres</name>
    <name type="common">Phomopsis oblonga</name>
    <dbReference type="NCBI Taxonomy" id="83184"/>
    <lineage>
        <taxon>Eukaryota</taxon>
        <taxon>Fungi</taxon>
        <taxon>Dikarya</taxon>
        <taxon>Ascomycota</taxon>
        <taxon>Pezizomycotina</taxon>
        <taxon>Sordariomycetes</taxon>
        <taxon>Sordariomycetidae</taxon>
        <taxon>Diaporthales</taxon>
        <taxon>Diaporthaceae</taxon>
        <taxon>Diaporthe</taxon>
        <taxon>Diaporthe eres species complex</taxon>
    </lineage>
</organism>
<dbReference type="Pfam" id="PF22942">
    <property type="entry name" value="DUF7025"/>
    <property type="match status" value="1"/>
</dbReference>
<evidence type="ECO:0000313" key="3">
    <source>
        <dbReference type="Proteomes" id="UP001430848"/>
    </source>
</evidence>
<name>A0ABR1P0D5_DIAER</name>
<keyword evidence="3" id="KW-1185">Reference proteome</keyword>
<dbReference type="CDD" id="cd19481">
    <property type="entry name" value="RecA-like_protease"/>
    <property type="match status" value="1"/>
</dbReference>
<dbReference type="Pfam" id="PF00004">
    <property type="entry name" value="AAA"/>
    <property type="match status" value="1"/>
</dbReference>
<protein>
    <recommendedName>
        <fullName evidence="1">AAA+ ATPase domain-containing protein</fullName>
    </recommendedName>
</protein>
<dbReference type="SUPFAM" id="SSF52540">
    <property type="entry name" value="P-loop containing nucleoside triphosphate hydrolases"/>
    <property type="match status" value="1"/>
</dbReference>
<dbReference type="Gene3D" id="3.40.50.300">
    <property type="entry name" value="P-loop containing nucleotide triphosphate hydrolases"/>
    <property type="match status" value="1"/>
</dbReference>